<dbReference type="Gene3D" id="1.25.40.990">
    <property type="match status" value="1"/>
</dbReference>
<dbReference type="InterPro" id="IPR033464">
    <property type="entry name" value="CSN8_PSD8_EIF3K"/>
</dbReference>
<dbReference type="InterPro" id="IPR000717">
    <property type="entry name" value="PCI_dom"/>
</dbReference>
<evidence type="ECO:0000256" key="5">
    <source>
        <dbReference type="ARBA" id="ARBA00022490"/>
    </source>
</evidence>
<dbReference type="EMBL" id="JANIIK010000113">
    <property type="protein sequence ID" value="KAJ3591889.1"/>
    <property type="molecule type" value="Genomic_DNA"/>
</dbReference>
<dbReference type="PANTHER" id="PTHR13339:SF0">
    <property type="entry name" value="COP9 SIGNALOSOME COMPLEX SUBUNIT 8"/>
    <property type="match status" value="1"/>
</dbReference>
<keyword evidence="10" id="KW-1185">Reference proteome</keyword>
<evidence type="ECO:0000256" key="7">
    <source>
        <dbReference type="ARBA" id="ARBA00023242"/>
    </source>
</evidence>
<dbReference type="InterPro" id="IPR033205">
    <property type="entry name" value="COP9_CSN8"/>
</dbReference>
<evidence type="ECO:0000313" key="10">
    <source>
        <dbReference type="Proteomes" id="UP001148018"/>
    </source>
</evidence>
<dbReference type="FunFam" id="1.25.40.990:FF:000011">
    <property type="entry name" value="COP9 signalosome complex subunit 8-like Protein"/>
    <property type="match status" value="1"/>
</dbReference>
<dbReference type="OrthoDB" id="5351233at2759"/>
<evidence type="ECO:0000256" key="6">
    <source>
        <dbReference type="ARBA" id="ARBA00022790"/>
    </source>
</evidence>
<comment type="similarity">
    <text evidence="3">Belongs to the CSN8 family.</text>
</comment>
<feature type="non-terminal residue" evidence="9">
    <location>
        <position position="1"/>
    </location>
</feature>
<dbReference type="PROSITE" id="PS50250">
    <property type="entry name" value="PCI"/>
    <property type="match status" value="1"/>
</dbReference>
<proteinExistence type="inferred from homology"/>
<dbReference type="GO" id="GO:0000338">
    <property type="term" value="P:protein deneddylation"/>
    <property type="evidence" value="ECO:0007669"/>
    <property type="project" value="InterPro"/>
</dbReference>
<feature type="domain" description="PCI" evidence="8">
    <location>
        <begin position="1"/>
        <end position="153"/>
    </location>
</feature>
<name>A0A9Q0DM49_9TELE</name>
<keyword evidence="6" id="KW-0736">Signalosome</keyword>
<evidence type="ECO:0000256" key="1">
    <source>
        <dbReference type="ARBA" id="ARBA00004123"/>
    </source>
</evidence>
<dbReference type="Pfam" id="PF10075">
    <property type="entry name" value="CSN8_PSD8_EIF3K"/>
    <property type="match status" value="1"/>
</dbReference>
<dbReference type="PANTHER" id="PTHR13339">
    <property type="entry name" value="COP9 SIGNALOSOME COMPLEX SUBUNIT 8"/>
    <property type="match status" value="1"/>
</dbReference>
<keyword evidence="5" id="KW-0963">Cytoplasm</keyword>
<dbReference type="GO" id="GO:0010387">
    <property type="term" value="P:COP9 signalosome assembly"/>
    <property type="evidence" value="ECO:0007669"/>
    <property type="project" value="InterPro"/>
</dbReference>
<evidence type="ECO:0000256" key="3">
    <source>
        <dbReference type="ARBA" id="ARBA00008252"/>
    </source>
</evidence>
<evidence type="ECO:0000256" key="2">
    <source>
        <dbReference type="ARBA" id="ARBA00004496"/>
    </source>
</evidence>
<gene>
    <name evidence="9" type="ORF">NHX12_007020</name>
</gene>
<comment type="caution">
    <text evidence="9">The sequence shown here is derived from an EMBL/GenBank/DDBJ whole genome shotgun (WGS) entry which is preliminary data.</text>
</comment>
<dbReference type="Proteomes" id="UP001148018">
    <property type="component" value="Unassembled WGS sequence"/>
</dbReference>
<reference evidence="9" key="1">
    <citation type="submission" date="2022-07" db="EMBL/GenBank/DDBJ databases">
        <title>Chromosome-level genome of Muraenolepis orangiensis.</title>
        <authorList>
            <person name="Kim J."/>
        </authorList>
    </citation>
    <scope>NUCLEOTIDE SEQUENCE</scope>
    <source>
        <strain evidence="9">KU_S4_2022</strain>
        <tissue evidence="9">Muscle</tissue>
    </source>
</reference>
<accession>A0A9Q0DM49</accession>
<keyword evidence="7" id="KW-0539">Nucleus</keyword>
<protein>
    <recommendedName>
        <fullName evidence="4">COP9 signalosome complex subunit 8</fullName>
    </recommendedName>
</protein>
<dbReference type="AlphaFoldDB" id="A0A9Q0DM49"/>
<evidence type="ECO:0000259" key="8">
    <source>
        <dbReference type="PROSITE" id="PS50250"/>
    </source>
</evidence>
<comment type="subcellular location">
    <subcellularLocation>
        <location evidence="2">Cytoplasm</location>
    </subcellularLocation>
    <subcellularLocation>
        <location evidence="1">Nucleus</location>
    </subcellularLocation>
</comment>
<evidence type="ECO:0000256" key="4">
    <source>
        <dbReference type="ARBA" id="ARBA00014875"/>
    </source>
</evidence>
<organism evidence="9 10">
    <name type="scientific">Muraenolepis orangiensis</name>
    <name type="common">Patagonian moray cod</name>
    <dbReference type="NCBI Taxonomy" id="630683"/>
    <lineage>
        <taxon>Eukaryota</taxon>
        <taxon>Metazoa</taxon>
        <taxon>Chordata</taxon>
        <taxon>Craniata</taxon>
        <taxon>Vertebrata</taxon>
        <taxon>Euteleostomi</taxon>
        <taxon>Actinopterygii</taxon>
        <taxon>Neopterygii</taxon>
        <taxon>Teleostei</taxon>
        <taxon>Neoteleostei</taxon>
        <taxon>Acanthomorphata</taxon>
        <taxon>Zeiogadaria</taxon>
        <taxon>Gadariae</taxon>
        <taxon>Gadiformes</taxon>
        <taxon>Muraenolepidoidei</taxon>
        <taxon>Muraenolepididae</taxon>
        <taxon>Muraenolepis</taxon>
    </lineage>
</organism>
<dbReference type="GO" id="GO:0008180">
    <property type="term" value="C:COP9 signalosome"/>
    <property type="evidence" value="ECO:0007669"/>
    <property type="project" value="UniProtKB-KW"/>
</dbReference>
<sequence length="220" mass="23650">APGGIATPQVYSQLLSLYLLHNDMNNARYLWKRIPQAIKLANPELSAMWGVGQRIWQRDFPGVYTAITAFQWSENVLPVMDSLREGTRQRAYGLVAQAYTSIAAQDLAAFVGYSVEEAVKGVVSQGWQADPSTRMVMPQKPGIFLSYLLLLGLTPSKFSLSGWGATAGVLIGRLKLYCEQCDGGAGQMFQMAQPSSSMGSSSAPEAVACVSSATSATSVK</sequence>
<evidence type="ECO:0000313" key="9">
    <source>
        <dbReference type="EMBL" id="KAJ3591889.1"/>
    </source>
</evidence>
<dbReference type="GO" id="GO:0005737">
    <property type="term" value="C:cytoplasm"/>
    <property type="evidence" value="ECO:0007669"/>
    <property type="project" value="UniProtKB-SubCell"/>
</dbReference>